<dbReference type="InterPro" id="IPR013210">
    <property type="entry name" value="LRR_N_plant-typ"/>
</dbReference>
<evidence type="ECO:0000256" key="1">
    <source>
        <dbReference type="ARBA" id="ARBA00022614"/>
    </source>
</evidence>
<name>A0A822ZCW7_NELNU</name>
<evidence type="ECO:0000313" key="7">
    <source>
        <dbReference type="Proteomes" id="UP000607653"/>
    </source>
</evidence>
<gene>
    <name evidence="6" type="ORF">HUJ06_015179</name>
</gene>
<dbReference type="PANTHER" id="PTHR48060">
    <property type="entry name" value="DNA DAMAGE-REPAIR/TOLERATION PROTEIN DRT100"/>
    <property type="match status" value="1"/>
</dbReference>
<organism evidence="6 7">
    <name type="scientific">Nelumbo nucifera</name>
    <name type="common">Sacred lotus</name>
    <dbReference type="NCBI Taxonomy" id="4432"/>
    <lineage>
        <taxon>Eukaryota</taxon>
        <taxon>Viridiplantae</taxon>
        <taxon>Streptophyta</taxon>
        <taxon>Embryophyta</taxon>
        <taxon>Tracheophyta</taxon>
        <taxon>Spermatophyta</taxon>
        <taxon>Magnoliopsida</taxon>
        <taxon>Proteales</taxon>
        <taxon>Nelumbonaceae</taxon>
        <taxon>Nelumbo</taxon>
    </lineage>
</organism>
<evidence type="ECO:0000256" key="4">
    <source>
        <dbReference type="SAM" id="SignalP"/>
    </source>
</evidence>
<proteinExistence type="predicted"/>
<dbReference type="Proteomes" id="UP000607653">
    <property type="component" value="Unassembled WGS sequence"/>
</dbReference>
<protein>
    <recommendedName>
        <fullName evidence="5">Leucine-rich repeat-containing N-terminal plant-type domain-containing protein</fullName>
    </recommendedName>
</protein>
<evidence type="ECO:0000313" key="6">
    <source>
        <dbReference type="EMBL" id="DAD40856.1"/>
    </source>
</evidence>
<keyword evidence="7" id="KW-1185">Reference proteome</keyword>
<dbReference type="Pfam" id="PF08263">
    <property type="entry name" value="LRRNT_2"/>
    <property type="match status" value="1"/>
</dbReference>
<dbReference type="InterPro" id="IPR053211">
    <property type="entry name" value="DNA_repair-toleration"/>
</dbReference>
<feature type="chain" id="PRO_5032902858" description="Leucine-rich repeat-containing N-terminal plant-type domain-containing protein" evidence="4">
    <location>
        <begin position="30"/>
        <end position="127"/>
    </location>
</feature>
<dbReference type="EMBL" id="DUZY01000005">
    <property type="protein sequence ID" value="DAD40856.1"/>
    <property type="molecule type" value="Genomic_DNA"/>
</dbReference>
<evidence type="ECO:0000259" key="5">
    <source>
        <dbReference type="Pfam" id="PF08263"/>
    </source>
</evidence>
<sequence>MTHHRSIRSLLVLFSVLLLFLLPCFPVASLTEDAIFLHRVKNSHLNDPTGSLHNWNLPPQVTNTTPCNWTGIVCDLLSLSVISIHLSELHIYGYFPTDFCCIPALQNLSLADNFFNGSLTSAPTFTI</sequence>
<dbReference type="AlphaFoldDB" id="A0A822ZCW7"/>
<dbReference type="SUPFAM" id="SSF52058">
    <property type="entry name" value="L domain-like"/>
    <property type="match status" value="1"/>
</dbReference>
<accession>A0A822ZCW7</accession>
<dbReference type="PANTHER" id="PTHR48060:SF21">
    <property type="entry name" value="L DOMAIN-LIKE PROTEIN"/>
    <property type="match status" value="1"/>
</dbReference>
<keyword evidence="2 4" id="KW-0732">Signal</keyword>
<comment type="caution">
    <text evidence="6">The sequence shown here is derived from an EMBL/GenBank/DDBJ whole genome shotgun (WGS) entry which is preliminary data.</text>
</comment>
<keyword evidence="1" id="KW-0433">Leucine-rich repeat</keyword>
<dbReference type="InterPro" id="IPR032675">
    <property type="entry name" value="LRR_dom_sf"/>
</dbReference>
<dbReference type="Gene3D" id="3.80.10.10">
    <property type="entry name" value="Ribonuclease Inhibitor"/>
    <property type="match status" value="1"/>
</dbReference>
<feature type="signal peptide" evidence="4">
    <location>
        <begin position="1"/>
        <end position="29"/>
    </location>
</feature>
<feature type="domain" description="Leucine-rich repeat-containing N-terminal plant-type" evidence="5">
    <location>
        <begin position="43"/>
        <end position="75"/>
    </location>
</feature>
<reference evidence="6 7" key="1">
    <citation type="journal article" date="2020" name="Mol. Biol. Evol.">
        <title>Distinct Expression and Methylation Patterns for Genes with Different Fates following a Single Whole-Genome Duplication in Flowering Plants.</title>
        <authorList>
            <person name="Shi T."/>
            <person name="Rahmani R.S."/>
            <person name="Gugger P.F."/>
            <person name="Wang M."/>
            <person name="Li H."/>
            <person name="Zhang Y."/>
            <person name="Li Z."/>
            <person name="Wang Q."/>
            <person name="Van de Peer Y."/>
            <person name="Marchal K."/>
            <person name="Chen J."/>
        </authorList>
    </citation>
    <scope>NUCLEOTIDE SEQUENCE [LARGE SCALE GENOMIC DNA]</scope>
    <source>
        <tissue evidence="6">Leaf</tissue>
    </source>
</reference>
<evidence type="ECO:0000256" key="2">
    <source>
        <dbReference type="ARBA" id="ARBA00022729"/>
    </source>
</evidence>
<evidence type="ECO:0000256" key="3">
    <source>
        <dbReference type="ARBA" id="ARBA00022737"/>
    </source>
</evidence>
<keyword evidence="3" id="KW-0677">Repeat</keyword>